<dbReference type="PANTHER" id="PTHR14614">
    <property type="entry name" value="HEPATOCELLULAR CARCINOMA-ASSOCIATED ANTIGEN"/>
    <property type="match status" value="1"/>
</dbReference>
<dbReference type="SUPFAM" id="SSF53335">
    <property type="entry name" value="S-adenosyl-L-methionine-dependent methyltransferases"/>
    <property type="match status" value="1"/>
</dbReference>
<dbReference type="GeneID" id="70179944"/>
<dbReference type="RefSeq" id="XP_046008914.1">
    <property type="nucleotide sequence ID" value="XM_046150398.1"/>
</dbReference>
<dbReference type="Proteomes" id="UP000756346">
    <property type="component" value="Unassembled WGS sequence"/>
</dbReference>
<dbReference type="GO" id="GO:0032259">
    <property type="term" value="P:methylation"/>
    <property type="evidence" value="ECO:0007669"/>
    <property type="project" value="UniProtKB-KW"/>
</dbReference>
<keyword evidence="1" id="KW-0808">Transferase</keyword>
<evidence type="ECO:0000313" key="1">
    <source>
        <dbReference type="EMBL" id="KAH7025697.1"/>
    </source>
</evidence>
<dbReference type="GO" id="GO:0005737">
    <property type="term" value="C:cytoplasm"/>
    <property type="evidence" value="ECO:0007669"/>
    <property type="project" value="TreeGrafter"/>
</dbReference>
<comment type="caution">
    <text evidence="1">The sequence shown here is derived from an EMBL/GenBank/DDBJ whole genome shotgun (WGS) entry which is preliminary data.</text>
</comment>
<dbReference type="InterPro" id="IPR019410">
    <property type="entry name" value="Methyltransf_16"/>
</dbReference>
<dbReference type="PANTHER" id="PTHR14614:SF130">
    <property type="entry name" value="PROTEIN-LYSINE N-METHYLTRANSFERASE EEF2KMT"/>
    <property type="match status" value="1"/>
</dbReference>
<dbReference type="EMBL" id="JAGTJQ010000008">
    <property type="protein sequence ID" value="KAH7025697.1"/>
    <property type="molecule type" value="Genomic_DNA"/>
</dbReference>
<dbReference type="InterPro" id="IPR029063">
    <property type="entry name" value="SAM-dependent_MTases_sf"/>
</dbReference>
<gene>
    <name evidence="1" type="ORF">B0I36DRAFT_248560</name>
</gene>
<reference evidence="1" key="1">
    <citation type="journal article" date="2021" name="Nat. Commun.">
        <title>Genetic determinants of endophytism in the Arabidopsis root mycobiome.</title>
        <authorList>
            <person name="Mesny F."/>
            <person name="Miyauchi S."/>
            <person name="Thiergart T."/>
            <person name="Pickel B."/>
            <person name="Atanasova L."/>
            <person name="Karlsson M."/>
            <person name="Huettel B."/>
            <person name="Barry K.W."/>
            <person name="Haridas S."/>
            <person name="Chen C."/>
            <person name="Bauer D."/>
            <person name="Andreopoulos W."/>
            <person name="Pangilinan J."/>
            <person name="LaButti K."/>
            <person name="Riley R."/>
            <person name="Lipzen A."/>
            <person name="Clum A."/>
            <person name="Drula E."/>
            <person name="Henrissat B."/>
            <person name="Kohler A."/>
            <person name="Grigoriev I.V."/>
            <person name="Martin F.M."/>
            <person name="Hacquard S."/>
        </authorList>
    </citation>
    <scope>NUCLEOTIDE SEQUENCE</scope>
    <source>
        <strain evidence="1">MPI-CAGE-CH-0230</strain>
    </source>
</reference>
<dbReference type="GO" id="GO:0008757">
    <property type="term" value="F:S-adenosylmethionine-dependent methyltransferase activity"/>
    <property type="evidence" value="ECO:0007669"/>
    <property type="project" value="UniProtKB-ARBA"/>
</dbReference>
<evidence type="ECO:0000313" key="2">
    <source>
        <dbReference type="Proteomes" id="UP000756346"/>
    </source>
</evidence>
<dbReference type="AlphaFoldDB" id="A0A9P8XYX9"/>
<dbReference type="CDD" id="cd02440">
    <property type="entry name" value="AdoMet_MTases"/>
    <property type="match status" value="1"/>
</dbReference>
<proteinExistence type="predicted"/>
<dbReference type="OrthoDB" id="194386at2759"/>
<organism evidence="1 2">
    <name type="scientific">Microdochium trichocladiopsis</name>
    <dbReference type="NCBI Taxonomy" id="1682393"/>
    <lineage>
        <taxon>Eukaryota</taxon>
        <taxon>Fungi</taxon>
        <taxon>Dikarya</taxon>
        <taxon>Ascomycota</taxon>
        <taxon>Pezizomycotina</taxon>
        <taxon>Sordariomycetes</taxon>
        <taxon>Xylariomycetidae</taxon>
        <taxon>Xylariales</taxon>
        <taxon>Microdochiaceae</taxon>
        <taxon>Microdochium</taxon>
    </lineage>
</organism>
<keyword evidence="2" id="KW-1185">Reference proteome</keyword>
<protein>
    <submittedName>
        <fullName evidence="1">Methyltransferase-domain-containing protein</fullName>
    </submittedName>
</protein>
<dbReference type="Pfam" id="PF10294">
    <property type="entry name" value="Methyltransf_16"/>
    <property type="match status" value="1"/>
</dbReference>
<keyword evidence="1" id="KW-0489">Methyltransferase</keyword>
<dbReference type="Gene3D" id="3.40.50.150">
    <property type="entry name" value="Vaccinia Virus protein VP39"/>
    <property type="match status" value="1"/>
</dbReference>
<accession>A0A9P8XYX9</accession>
<name>A0A9P8XYX9_9PEZI</name>
<sequence>MTGSRGGTEVSRFCRQCQQLEAHKDLDWPSGQVLRDDEAQRTLYDALCGGTRPLPPRYQLRVLKELVRIIEEAIEDWDVHGVSDDLMGCLTELMAQPLPDEMVAVQQKSYVTYTLSLLDNLSGPNSRPQITMLESRNLIAAGGTTGLRTWEAALHLGQWLCRETTALNTGDHGESNTTHSITIKDKRILELGAGTGYLAILCAKYLGAAQVIASDGSDDVVATLPDNFYLNGLQDDERLTALDLKWGHALLGTEEAEWNGGRPVDVVLGADITYDKSVIPALVSTVATLFGKFPGVVVIIAATERNRETFEAFLEVCQRRRFVVDEVDDFDVPRRRHQGGPFYSDSVPIRICRISKT</sequence>